<dbReference type="Gene3D" id="1.10.357.10">
    <property type="entry name" value="Tetracycline Repressor, domain 2"/>
    <property type="match status" value="1"/>
</dbReference>
<evidence type="ECO:0000256" key="2">
    <source>
        <dbReference type="PROSITE-ProRule" id="PRU00335"/>
    </source>
</evidence>
<organism evidence="4 5">
    <name type="scientific">Streptomyces aurantiacus</name>
    <dbReference type="NCBI Taxonomy" id="47760"/>
    <lineage>
        <taxon>Bacteria</taxon>
        <taxon>Bacillati</taxon>
        <taxon>Actinomycetota</taxon>
        <taxon>Actinomycetes</taxon>
        <taxon>Kitasatosporales</taxon>
        <taxon>Streptomycetaceae</taxon>
        <taxon>Streptomyces</taxon>
        <taxon>Streptomyces aurantiacus group</taxon>
    </lineage>
</organism>
<dbReference type="SUPFAM" id="SSF46689">
    <property type="entry name" value="Homeodomain-like"/>
    <property type="match status" value="1"/>
</dbReference>
<protein>
    <submittedName>
        <fullName evidence="4">TetR family transcriptional regulator</fullName>
    </submittedName>
</protein>
<dbReference type="KEGG" id="sgm:GCM10017557_74060"/>
<dbReference type="PANTHER" id="PTHR30055:SF146">
    <property type="entry name" value="HTH-TYPE TRANSCRIPTIONAL DUAL REGULATOR CECR"/>
    <property type="match status" value="1"/>
</dbReference>
<dbReference type="EMBL" id="AP023440">
    <property type="protein sequence ID" value="BCL32547.1"/>
    <property type="molecule type" value="Genomic_DNA"/>
</dbReference>
<dbReference type="GO" id="GO:0000976">
    <property type="term" value="F:transcription cis-regulatory region binding"/>
    <property type="evidence" value="ECO:0007669"/>
    <property type="project" value="TreeGrafter"/>
</dbReference>
<dbReference type="InterPro" id="IPR001647">
    <property type="entry name" value="HTH_TetR"/>
</dbReference>
<dbReference type="PROSITE" id="PS50977">
    <property type="entry name" value="HTH_TETR_2"/>
    <property type="match status" value="1"/>
</dbReference>
<proteinExistence type="predicted"/>
<evidence type="ECO:0000259" key="3">
    <source>
        <dbReference type="PROSITE" id="PS50977"/>
    </source>
</evidence>
<keyword evidence="1 2" id="KW-0238">DNA-binding</keyword>
<dbReference type="GO" id="GO:0003700">
    <property type="term" value="F:DNA-binding transcription factor activity"/>
    <property type="evidence" value="ECO:0007669"/>
    <property type="project" value="TreeGrafter"/>
</dbReference>
<gene>
    <name evidence="4" type="ORF">GCM10017557_74060</name>
</gene>
<feature type="DNA-binding region" description="H-T-H motif" evidence="2">
    <location>
        <begin position="39"/>
        <end position="58"/>
    </location>
</feature>
<feature type="domain" description="HTH tetR-type" evidence="3">
    <location>
        <begin position="16"/>
        <end position="76"/>
    </location>
</feature>
<evidence type="ECO:0000313" key="4">
    <source>
        <dbReference type="EMBL" id="BCL32547.1"/>
    </source>
</evidence>
<sequence>MSSPEVGHPPSTVADTDRRAVVLDSALVTFARFGYRKTSMEEVARAARISRPGLYFLFSSKEALFRAAVTQALERDITTVERVLADTGRPLPERLVEAFDQWAGRYIGPLTHDVGVVIGDNPDLLGEIVETTPRRFEELVTDAVAVESGRETAGPVAQTLISVSIGLKHQAATRESYLERLAVAVDLLVLSPGVSRVVHVK</sequence>
<dbReference type="Proteomes" id="UP000516444">
    <property type="component" value="Chromosome"/>
</dbReference>
<evidence type="ECO:0000256" key="1">
    <source>
        <dbReference type="ARBA" id="ARBA00023125"/>
    </source>
</evidence>
<dbReference type="PANTHER" id="PTHR30055">
    <property type="entry name" value="HTH-TYPE TRANSCRIPTIONAL REGULATOR RUTR"/>
    <property type="match status" value="1"/>
</dbReference>
<evidence type="ECO:0000313" key="5">
    <source>
        <dbReference type="Proteomes" id="UP000516444"/>
    </source>
</evidence>
<dbReference type="PRINTS" id="PR00455">
    <property type="entry name" value="HTHTETR"/>
</dbReference>
<dbReference type="RefSeq" id="WP_190854175.1">
    <property type="nucleotide sequence ID" value="NZ_AP023440.1"/>
</dbReference>
<accession>A0A7G1PFM6</accession>
<dbReference type="Pfam" id="PF00440">
    <property type="entry name" value="TetR_N"/>
    <property type="match status" value="1"/>
</dbReference>
<dbReference type="AlphaFoldDB" id="A0A7G1PFM6"/>
<dbReference type="InterPro" id="IPR009057">
    <property type="entry name" value="Homeodomain-like_sf"/>
</dbReference>
<name>A0A7G1PFM6_9ACTN</name>
<dbReference type="InterPro" id="IPR050109">
    <property type="entry name" value="HTH-type_TetR-like_transc_reg"/>
</dbReference>
<keyword evidence="5" id="KW-1185">Reference proteome</keyword>
<reference evidence="4 5" key="1">
    <citation type="journal article" date="2014" name="Int. J. Syst. Evol. Microbiol.">
        <title>Complete genome sequence of Corynebacterium casei LMG S-19264T (=DSM 44701T), isolated from a smear-ripened cheese.</title>
        <authorList>
            <consortium name="US DOE Joint Genome Institute (JGI-PGF)"/>
            <person name="Walter F."/>
            <person name="Albersmeier A."/>
            <person name="Kalinowski J."/>
            <person name="Ruckert C."/>
        </authorList>
    </citation>
    <scope>NUCLEOTIDE SEQUENCE [LARGE SCALE GENOMIC DNA]</scope>
    <source>
        <strain evidence="4 5">JCM 4677</strain>
    </source>
</reference>